<keyword evidence="2" id="KW-0378">Hydrolase</keyword>
<dbReference type="Pfam" id="PF04480">
    <property type="entry name" value="DUF559"/>
    <property type="match status" value="1"/>
</dbReference>
<dbReference type="SUPFAM" id="SSF52980">
    <property type="entry name" value="Restriction endonuclease-like"/>
    <property type="match status" value="1"/>
</dbReference>
<dbReference type="PANTHER" id="PTHR38590:SF1">
    <property type="entry name" value="BLL0828 PROTEIN"/>
    <property type="match status" value="1"/>
</dbReference>
<dbReference type="Proteomes" id="UP001165292">
    <property type="component" value="Unassembled WGS sequence"/>
</dbReference>
<dbReference type="InterPro" id="IPR007569">
    <property type="entry name" value="DUF559"/>
</dbReference>
<dbReference type="InterPro" id="IPR011335">
    <property type="entry name" value="Restrct_endonuc-II-like"/>
</dbReference>
<keyword evidence="2" id="KW-0540">Nuclease</keyword>
<evidence type="ECO:0000313" key="3">
    <source>
        <dbReference type="Proteomes" id="UP001165292"/>
    </source>
</evidence>
<dbReference type="PANTHER" id="PTHR38590">
    <property type="entry name" value="BLL0828 PROTEIN"/>
    <property type="match status" value="1"/>
</dbReference>
<proteinExistence type="predicted"/>
<keyword evidence="2" id="KW-0255">Endonuclease</keyword>
<dbReference type="InterPro" id="IPR047216">
    <property type="entry name" value="Endonuclease_DUF559_bact"/>
</dbReference>
<gene>
    <name evidence="2" type="ORF">NJF43_04320</name>
</gene>
<evidence type="ECO:0000313" key="2">
    <source>
        <dbReference type="EMBL" id="MCO7543979.1"/>
    </source>
</evidence>
<dbReference type="EMBL" id="JAMYBS010000003">
    <property type="protein sequence ID" value="MCO7543979.1"/>
    <property type="molecule type" value="Genomic_DNA"/>
</dbReference>
<dbReference type="CDD" id="cd01038">
    <property type="entry name" value="Endonuclease_DUF559"/>
    <property type="match status" value="1"/>
</dbReference>
<dbReference type="GO" id="GO:0004519">
    <property type="term" value="F:endonuclease activity"/>
    <property type="evidence" value="ECO:0007669"/>
    <property type="project" value="UniProtKB-KW"/>
</dbReference>
<name>A0AA41WJ27_9GAMM</name>
<protein>
    <submittedName>
        <fullName evidence="2">Endonuclease domain-containing protein</fullName>
    </submittedName>
</protein>
<comment type="caution">
    <text evidence="2">The sequence shown here is derived from an EMBL/GenBank/DDBJ whole genome shotgun (WGS) entry which is preliminary data.</text>
</comment>
<dbReference type="RefSeq" id="WP_253162364.1">
    <property type="nucleotide sequence ID" value="NZ_JAMYBS010000003.1"/>
</dbReference>
<dbReference type="Gene3D" id="3.40.960.10">
    <property type="entry name" value="VSR Endonuclease"/>
    <property type="match status" value="1"/>
</dbReference>
<dbReference type="AlphaFoldDB" id="A0AA41WJ27"/>
<accession>A0AA41WJ27</accession>
<feature type="domain" description="DUF559" evidence="1">
    <location>
        <begin position="10"/>
        <end position="115"/>
    </location>
</feature>
<organism evidence="2 3">
    <name type="scientific">Stutzerimonas nitrititolerans</name>
    <dbReference type="NCBI Taxonomy" id="2482751"/>
    <lineage>
        <taxon>Bacteria</taxon>
        <taxon>Pseudomonadati</taxon>
        <taxon>Pseudomonadota</taxon>
        <taxon>Gammaproteobacteria</taxon>
        <taxon>Pseudomonadales</taxon>
        <taxon>Pseudomonadaceae</taxon>
        <taxon>Stutzerimonas</taxon>
    </lineage>
</organism>
<sequence length="135" mass="15878">MPSHKPSPAQREFAKRLRNNLTDCERLIWRRLRNRQLSGYKFRRQHPFPPYVLDFYCAELRLVVELDGGQHYGDVGLEKDRLRTDYLERKGLRVLRFSNVDVLQNLEGVLAEIVCWIEARAPHPNPLPNGERGLD</sequence>
<evidence type="ECO:0000259" key="1">
    <source>
        <dbReference type="Pfam" id="PF04480"/>
    </source>
</evidence>
<reference evidence="2" key="1">
    <citation type="submission" date="2022-06" db="EMBL/GenBank/DDBJ databases">
        <title>Detection of beta-lactamases in bacteria of animal origin.</title>
        <authorList>
            <person name="Mlynarcik P."/>
            <person name="Zdarska V."/>
            <person name="Chudobova H."/>
            <person name="Prochazkova P."/>
            <person name="Hricova K."/>
            <person name="Mezerova K."/>
            <person name="Bardon J."/>
            <person name="Dolejska M."/>
            <person name="Sukkar I."/>
            <person name="Kolar M."/>
        </authorList>
    </citation>
    <scope>NUCLEOTIDE SEQUENCE</scope>
    <source>
        <strain evidence="2">S 300-3</strain>
    </source>
</reference>